<accession>A0AA39FAI8</accession>
<reference evidence="1" key="1">
    <citation type="journal article" date="2023" name="bioRxiv">
        <title>Scaffold-level genome assemblies of two parasitoid biocontrol wasps reveal the parthenogenesis mechanism and an associated novel virus.</title>
        <authorList>
            <person name="Inwood S."/>
            <person name="Skelly J."/>
            <person name="Guhlin J."/>
            <person name="Harrop T."/>
            <person name="Goldson S."/>
            <person name="Dearden P."/>
        </authorList>
    </citation>
    <scope>NUCLEOTIDE SEQUENCE</scope>
    <source>
        <strain evidence="1">Irish</strain>
        <tissue evidence="1">Whole body</tissue>
    </source>
</reference>
<dbReference type="AlphaFoldDB" id="A0AA39FAI8"/>
<evidence type="ECO:0008006" key="3">
    <source>
        <dbReference type="Google" id="ProtNLM"/>
    </source>
</evidence>
<keyword evidence="2" id="KW-1185">Reference proteome</keyword>
<dbReference type="PANTHER" id="PTHR23314">
    <property type="entry name" value="SPERM-ASSOCIATED ANTIGEN 6 ARMADILLO REPEAT-CONTAINING"/>
    <property type="match status" value="1"/>
</dbReference>
<dbReference type="SMART" id="SM00185">
    <property type="entry name" value="ARM"/>
    <property type="match status" value="8"/>
</dbReference>
<organism evidence="1 2">
    <name type="scientific">Microctonus aethiopoides</name>
    <dbReference type="NCBI Taxonomy" id="144406"/>
    <lineage>
        <taxon>Eukaryota</taxon>
        <taxon>Metazoa</taxon>
        <taxon>Ecdysozoa</taxon>
        <taxon>Arthropoda</taxon>
        <taxon>Hexapoda</taxon>
        <taxon>Insecta</taxon>
        <taxon>Pterygota</taxon>
        <taxon>Neoptera</taxon>
        <taxon>Endopterygota</taxon>
        <taxon>Hymenoptera</taxon>
        <taxon>Apocrita</taxon>
        <taxon>Ichneumonoidea</taxon>
        <taxon>Braconidae</taxon>
        <taxon>Euphorinae</taxon>
        <taxon>Microctonus</taxon>
    </lineage>
</organism>
<evidence type="ECO:0000313" key="1">
    <source>
        <dbReference type="EMBL" id="KAK0165993.1"/>
    </source>
</evidence>
<dbReference type="InterPro" id="IPR016024">
    <property type="entry name" value="ARM-type_fold"/>
</dbReference>
<name>A0AA39FAI8_9HYME</name>
<protein>
    <recommendedName>
        <fullName evidence="3">Sperm-associated antigen 6</fullName>
    </recommendedName>
</protein>
<reference evidence="1" key="2">
    <citation type="submission" date="2023-03" db="EMBL/GenBank/DDBJ databases">
        <authorList>
            <person name="Inwood S.N."/>
            <person name="Skelly J.G."/>
            <person name="Guhlin J."/>
            <person name="Harrop T.W.R."/>
            <person name="Goldson S.G."/>
            <person name="Dearden P.K."/>
        </authorList>
    </citation>
    <scope>NUCLEOTIDE SEQUENCE</scope>
    <source>
        <strain evidence="1">Irish</strain>
        <tissue evidence="1">Whole body</tissue>
    </source>
</reference>
<dbReference type="GO" id="GO:0008017">
    <property type="term" value="F:microtubule binding"/>
    <property type="evidence" value="ECO:0007669"/>
    <property type="project" value="TreeGrafter"/>
</dbReference>
<dbReference type="GO" id="GO:0003341">
    <property type="term" value="P:cilium movement"/>
    <property type="evidence" value="ECO:0007669"/>
    <property type="project" value="TreeGrafter"/>
</dbReference>
<gene>
    <name evidence="1" type="ORF">PV328_004458</name>
</gene>
<dbReference type="Proteomes" id="UP001168990">
    <property type="component" value="Unassembled WGS sequence"/>
</dbReference>
<dbReference type="EMBL" id="JAQQBS010001422">
    <property type="protein sequence ID" value="KAK0165993.1"/>
    <property type="molecule type" value="Genomic_DNA"/>
</dbReference>
<sequence length="536" mass="58512">MTRAILRALNDYQTARLRFVQTISDLASRTQNIEALETAGILKLIHPLISDVVPSIQQLAVVVLGKLANYDEKLAHAVIKHDIMTQILHNFEKQNKFYKKAALFLLRAVAKHSSEMSSIIIQGGGLEAMVISMEDFDPGVKESAAWAIGYVARHNSVLAQTVVNAGVVPLLIMAMQESELYLKQISASALCDISKHSSDLAQTVTDAGAIPFLARSIINSDAKLKRQVFLALGSIAKHSVNLAESVVEADIFPSVLIHMGHPDENVQKAAAVLTRDICKHTLELAQLVANTGGIAALIELICTTRTTTKPPAIMALGYIAGHSAQLAMIAIESKGASQLASVLEQETDDDILAITAWALGQMGKHSPDHAKAIATTNIFPRILQLYSSSNNSENLKDKIKTALKNILLQCTDIEAIEPLIQNAPTEILKYVLGQFSKILPNDPRARRLFVTTGGLKKVQELQPDATSPLSEYIAIINSCFPEEIIRYYTPGYSDSLLESLEQYQPKRLSSIKIGAQATSETSNSSRSLNYINERRN</sequence>
<dbReference type="PANTHER" id="PTHR23314:SF0">
    <property type="entry name" value="SPERM-ASSOCIATED ANTIGEN 6"/>
    <property type="match status" value="1"/>
</dbReference>
<comment type="caution">
    <text evidence="1">The sequence shown here is derived from an EMBL/GenBank/DDBJ whole genome shotgun (WGS) entry which is preliminary data.</text>
</comment>
<dbReference type="Gene3D" id="1.25.10.10">
    <property type="entry name" value="Leucine-rich Repeat Variant"/>
    <property type="match status" value="2"/>
</dbReference>
<proteinExistence type="predicted"/>
<dbReference type="SUPFAM" id="SSF48371">
    <property type="entry name" value="ARM repeat"/>
    <property type="match status" value="1"/>
</dbReference>
<evidence type="ECO:0000313" key="2">
    <source>
        <dbReference type="Proteomes" id="UP001168990"/>
    </source>
</evidence>
<dbReference type="InterPro" id="IPR011989">
    <property type="entry name" value="ARM-like"/>
</dbReference>
<dbReference type="GO" id="GO:0015630">
    <property type="term" value="C:microtubule cytoskeleton"/>
    <property type="evidence" value="ECO:0007669"/>
    <property type="project" value="TreeGrafter"/>
</dbReference>
<dbReference type="InterPro" id="IPR000225">
    <property type="entry name" value="Armadillo"/>
</dbReference>